<name>A0A2T1ESU9_9CYAN</name>
<reference evidence="1 2" key="2">
    <citation type="submission" date="2018-03" db="EMBL/GenBank/DDBJ databases">
        <title>The ancient ancestry and fast evolution of plastids.</title>
        <authorList>
            <person name="Moore K.R."/>
            <person name="Magnabosco C."/>
            <person name="Momper L."/>
            <person name="Gold D.A."/>
            <person name="Bosak T."/>
            <person name="Fournier G.P."/>
        </authorList>
    </citation>
    <scope>NUCLEOTIDE SEQUENCE [LARGE SCALE GENOMIC DNA]</scope>
    <source>
        <strain evidence="1 2">ULC18</strain>
    </source>
</reference>
<evidence type="ECO:0000313" key="1">
    <source>
        <dbReference type="EMBL" id="PSB35781.1"/>
    </source>
</evidence>
<proteinExistence type="predicted"/>
<protein>
    <submittedName>
        <fullName evidence="1">Uncharacterized protein</fullName>
    </submittedName>
</protein>
<dbReference type="AlphaFoldDB" id="A0A2T1ESU9"/>
<accession>A0A2T1ESU9</accession>
<organism evidence="1 2">
    <name type="scientific">Stenomitos frigidus ULC18</name>
    <dbReference type="NCBI Taxonomy" id="2107698"/>
    <lineage>
        <taxon>Bacteria</taxon>
        <taxon>Bacillati</taxon>
        <taxon>Cyanobacteriota</taxon>
        <taxon>Cyanophyceae</taxon>
        <taxon>Leptolyngbyales</taxon>
        <taxon>Leptolyngbyaceae</taxon>
        <taxon>Stenomitos</taxon>
    </lineage>
</organism>
<evidence type="ECO:0000313" key="2">
    <source>
        <dbReference type="Proteomes" id="UP000239576"/>
    </source>
</evidence>
<keyword evidence="2" id="KW-1185">Reference proteome</keyword>
<dbReference type="Proteomes" id="UP000239576">
    <property type="component" value="Unassembled WGS sequence"/>
</dbReference>
<gene>
    <name evidence="1" type="ORF">C7B82_00200</name>
</gene>
<dbReference type="EMBL" id="PVWK01000002">
    <property type="protein sequence ID" value="PSB35781.1"/>
    <property type="molecule type" value="Genomic_DNA"/>
</dbReference>
<reference evidence="2" key="1">
    <citation type="submission" date="2018-02" db="EMBL/GenBank/DDBJ databases">
        <authorList>
            <person name="Moore K."/>
            <person name="Momper L."/>
        </authorList>
    </citation>
    <scope>NUCLEOTIDE SEQUENCE [LARGE SCALE GENOMIC DNA]</scope>
    <source>
        <strain evidence="2">ULC18</strain>
    </source>
</reference>
<sequence>MLSPHDRSQSLHPANLRTSQTQFDWIHNTNTFQRLRNLLTLDENWDGYGASRFLRPQVSRAFDLYSDIYNYYLSRSTNFSQLSPFIAPCSDGAILFEWAGRRFPSRELEIFVPSTMESPLEYLKCTDDAEEEGSFSSEGVIALLDWLFATES</sequence>
<comment type="caution">
    <text evidence="1">The sequence shown here is derived from an EMBL/GenBank/DDBJ whole genome shotgun (WGS) entry which is preliminary data.</text>
</comment>